<dbReference type="InterPro" id="IPR001810">
    <property type="entry name" value="F-box_dom"/>
</dbReference>
<dbReference type="InterPro" id="IPR036047">
    <property type="entry name" value="F-box-like_dom_sf"/>
</dbReference>
<dbReference type="Proteomes" id="UP000027222">
    <property type="component" value="Unassembled WGS sequence"/>
</dbReference>
<keyword evidence="3" id="KW-1185">Reference proteome</keyword>
<evidence type="ECO:0000313" key="3">
    <source>
        <dbReference type="Proteomes" id="UP000027222"/>
    </source>
</evidence>
<dbReference type="AlphaFoldDB" id="A0A067SXM4"/>
<dbReference type="SUPFAM" id="SSF81383">
    <property type="entry name" value="F-box domain"/>
    <property type="match status" value="1"/>
</dbReference>
<dbReference type="PROSITE" id="PS50181">
    <property type="entry name" value="FBOX"/>
    <property type="match status" value="1"/>
</dbReference>
<dbReference type="CDD" id="cd09917">
    <property type="entry name" value="F-box_SF"/>
    <property type="match status" value="1"/>
</dbReference>
<organism evidence="2 3">
    <name type="scientific">Galerina marginata (strain CBS 339.88)</name>
    <dbReference type="NCBI Taxonomy" id="685588"/>
    <lineage>
        <taxon>Eukaryota</taxon>
        <taxon>Fungi</taxon>
        <taxon>Dikarya</taxon>
        <taxon>Basidiomycota</taxon>
        <taxon>Agaricomycotina</taxon>
        <taxon>Agaricomycetes</taxon>
        <taxon>Agaricomycetidae</taxon>
        <taxon>Agaricales</taxon>
        <taxon>Agaricineae</taxon>
        <taxon>Strophariaceae</taxon>
        <taxon>Galerina</taxon>
    </lineage>
</organism>
<dbReference type="HOGENOM" id="CLU_1594665_0_0_1"/>
<dbReference type="Gene3D" id="1.20.1280.50">
    <property type="match status" value="1"/>
</dbReference>
<dbReference type="SMART" id="SM00256">
    <property type="entry name" value="FBOX"/>
    <property type="match status" value="1"/>
</dbReference>
<name>A0A067SXM4_GALM3</name>
<reference evidence="3" key="1">
    <citation type="journal article" date="2014" name="Proc. Natl. Acad. Sci. U.S.A.">
        <title>Extensive sampling of basidiomycete genomes demonstrates inadequacy of the white-rot/brown-rot paradigm for wood decay fungi.</title>
        <authorList>
            <person name="Riley R."/>
            <person name="Salamov A.A."/>
            <person name="Brown D.W."/>
            <person name="Nagy L.G."/>
            <person name="Floudas D."/>
            <person name="Held B.W."/>
            <person name="Levasseur A."/>
            <person name="Lombard V."/>
            <person name="Morin E."/>
            <person name="Otillar R."/>
            <person name="Lindquist E.A."/>
            <person name="Sun H."/>
            <person name="LaButti K.M."/>
            <person name="Schmutz J."/>
            <person name="Jabbour D."/>
            <person name="Luo H."/>
            <person name="Baker S.E."/>
            <person name="Pisabarro A.G."/>
            <person name="Walton J.D."/>
            <person name="Blanchette R.A."/>
            <person name="Henrissat B."/>
            <person name="Martin F."/>
            <person name="Cullen D."/>
            <person name="Hibbett D.S."/>
            <person name="Grigoriev I.V."/>
        </authorList>
    </citation>
    <scope>NUCLEOTIDE SEQUENCE [LARGE SCALE GENOMIC DNA]</scope>
    <source>
        <strain evidence="3">CBS 339.88</strain>
    </source>
</reference>
<protein>
    <recommendedName>
        <fullName evidence="1">F-box domain-containing protein</fullName>
    </recommendedName>
</protein>
<accession>A0A067SXM4</accession>
<proteinExistence type="predicted"/>
<dbReference type="OrthoDB" id="2987940at2759"/>
<evidence type="ECO:0000259" key="1">
    <source>
        <dbReference type="PROSITE" id="PS50181"/>
    </source>
</evidence>
<sequence length="167" mass="19114">MQFPISESFLNGSDPFMNLPTELVLDIFRHLPIHALLSLSSASRRLRGLITEPAFLNQAIKAAVLAGAEFWVLPVQRIPGEEERARCAARAWLAGVSPGHDAPIALIQPEMESPFRSSLFPHLAFMQACYGSDSMRNRRRLWDVVRQFEALWREYRLYGWERDVFVT</sequence>
<evidence type="ECO:0000313" key="2">
    <source>
        <dbReference type="EMBL" id="KDR71488.1"/>
    </source>
</evidence>
<dbReference type="EMBL" id="KL142392">
    <property type="protein sequence ID" value="KDR71488.1"/>
    <property type="molecule type" value="Genomic_DNA"/>
</dbReference>
<gene>
    <name evidence="2" type="ORF">GALMADRAFT_253788</name>
</gene>
<feature type="domain" description="F-box" evidence="1">
    <location>
        <begin position="13"/>
        <end position="59"/>
    </location>
</feature>
<dbReference type="Pfam" id="PF12937">
    <property type="entry name" value="F-box-like"/>
    <property type="match status" value="1"/>
</dbReference>